<sequence length="80" mass="8849">MIEEGRDAELHVKSSSSRISEPRDSIPGPPHVILTGPVQPIPRIEKSGGIFGSMHVHCKLQLARSFRNHYTTGAGFSWKQ</sequence>
<dbReference type="AlphaFoldDB" id="A0A8T0WJL6"/>
<proteinExistence type="predicted"/>
<reference evidence="2" key="1">
    <citation type="submission" date="2020-05" db="EMBL/GenBank/DDBJ databases">
        <title>WGS assembly of Panicum virgatum.</title>
        <authorList>
            <person name="Lovell J.T."/>
            <person name="Jenkins J."/>
            <person name="Shu S."/>
            <person name="Juenger T.E."/>
            <person name="Schmutz J."/>
        </authorList>
    </citation>
    <scope>NUCLEOTIDE SEQUENCE</scope>
    <source>
        <strain evidence="2">AP13</strain>
    </source>
</reference>
<feature type="compositionally biased region" description="Basic and acidic residues" evidence="1">
    <location>
        <begin position="1"/>
        <end position="12"/>
    </location>
</feature>
<dbReference type="Proteomes" id="UP000823388">
    <property type="component" value="Chromosome 1N"/>
</dbReference>
<evidence type="ECO:0000313" key="3">
    <source>
        <dbReference type="Proteomes" id="UP000823388"/>
    </source>
</evidence>
<organism evidence="2 3">
    <name type="scientific">Panicum virgatum</name>
    <name type="common">Blackwell switchgrass</name>
    <dbReference type="NCBI Taxonomy" id="38727"/>
    <lineage>
        <taxon>Eukaryota</taxon>
        <taxon>Viridiplantae</taxon>
        <taxon>Streptophyta</taxon>
        <taxon>Embryophyta</taxon>
        <taxon>Tracheophyta</taxon>
        <taxon>Spermatophyta</taxon>
        <taxon>Magnoliopsida</taxon>
        <taxon>Liliopsida</taxon>
        <taxon>Poales</taxon>
        <taxon>Poaceae</taxon>
        <taxon>PACMAD clade</taxon>
        <taxon>Panicoideae</taxon>
        <taxon>Panicodae</taxon>
        <taxon>Paniceae</taxon>
        <taxon>Panicinae</taxon>
        <taxon>Panicum</taxon>
        <taxon>Panicum sect. Hiantes</taxon>
    </lineage>
</organism>
<evidence type="ECO:0000256" key="1">
    <source>
        <dbReference type="SAM" id="MobiDB-lite"/>
    </source>
</evidence>
<comment type="caution">
    <text evidence="2">The sequence shown here is derived from an EMBL/GenBank/DDBJ whole genome shotgun (WGS) entry which is preliminary data.</text>
</comment>
<dbReference type="EMBL" id="CM029038">
    <property type="protein sequence ID" value="KAG2649122.1"/>
    <property type="molecule type" value="Genomic_DNA"/>
</dbReference>
<gene>
    <name evidence="2" type="ORF">PVAP13_1NG091144</name>
</gene>
<name>A0A8T0WJL6_PANVG</name>
<protein>
    <submittedName>
        <fullName evidence="2">Uncharacterized protein</fullName>
    </submittedName>
</protein>
<accession>A0A8T0WJL6</accession>
<keyword evidence="3" id="KW-1185">Reference proteome</keyword>
<evidence type="ECO:0000313" key="2">
    <source>
        <dbReference type="EMBL" id="KAG2649122.1"/>
    </source>
</evidence>
<feature type="region of interest" description="Disordered" evidence="1">
    <location>
        <begin position="1"/>
        <end position="40"/>
    </location>
</feature>